<dbReference type="Pfam" id="PF16313">
    <property type="entry name" value="DUF4953"/>
    <property type="match status" value="1"/>
</dbReference>
<evidence type="ECO:0000313" key="7">
    <source>
        <dbReference type="Proteomes" id="UP000245533"/>
    </source>
</evidence>
<sequence length="828" mass="94966">MTTYVLRLSMVLISAFLIAGCASTDAVQQDNGPSERPQRSASSGNGEIKPFSEVIKDSFEKDEGLFTVYRDKNTYYYEIPDDVLGREMLMVSRIARTANGINYGGMRNNNQVLRWEKRDDKILLRRVSFSNTASDTLPIYEAVRNSNFEPILATFDVKALNADSTGSVIDVTSLFTTDVPALGLQGSFRSRFQVRRVDGNRTFIESIRAYPENVEARHILTYDANNPPSNSDANTISLEINHSMIILPEEPMQRREPDARVGYFTANQVDYGTEQHRAAPMSHITRWKLVPKDKEAYLRGELVEPEEPIIFYIDPATPVEWREWLIKGVDDWQVAFEEAGFKNAIYGKMAPTPEEDPDFSLEDTRYPSIRYFASPIQNAFGPHVHDPRSGQIMTSAIGWYHNVMRLLRNWYFIQTAAANPEARNVQFDDDVMGELIRFVSAHEVGHTLGLPHNWGSSYAVPVDSLRSPSYTSENGTAPSIMDYARFNYIAQPGDGVTNFFPRVGPYDKWAVKWGYTWFGDMSLEEQQEVLHEWTTERADDPYYFYGRQTGSRIDPRSQNEDLGDNSMKASRYGIANLQVITENLIDWIGKEGEDFDELEELYGQVIGQWSRYMGHVTSNVAGVYENHKTFDQDGVVYEPVPRSVQKEAMDFLRTHAFSDPSWVMNQEILGRVNQADFVDTFRGRQVSVLNNLVDPQRLARLIEYDNRMDGDDIYSPFEFMDDVRSMIWTELDRNSEVSVYRRNLQRAYVERMEYLMTSELPSIPAAFRQFFGFTSINVSQSDIRPIVREQLETLLADVQQTKTRVSDRATRVHLNDVEERIENILDPS</sequence>
<dbReference type="InterPro" id="IPR033428">
    <property type="entry name" value="DUF5118"/>
</dbReference>
<dbReference type="InterPro" id="IPR032534">
    <property type="entry name" value="EcxA_zinc-bd"/>
</dbReference>
<keyword evidence="2" id="KW-0732">Signal</keyword>
<reference evidence="6 7" key="1">
    <citation type="submission" date="2018-05" db="EMBL/GenBank/DDBJ databases">
        <title>Rhodohalobacter halophilus gen. nov., sp. nov., a moderately halophilic member of the family Balneolaceae.</title>
        <authorList>
            <person name="Liu Z.-W."/>
        </authorList>
    </citation>
    <scope>NUCLEOTIDE SEQUENCE [LARGE SCALE GENOMIC DNA]</scope>
    <source>
        <strain evidence="6 7">8A47</strain>
    </source>
</reference>
<dbReference type="Gene3D" id="3.40.390.10">
    <property type="entry name" value="Collagenase (Catalytic Domain)"/>
    <property type="match status" value="1"/>
</dbReference>
<evidence type="ECO:0000259" key="5">
    <source>
        <dbReference type="Pfam" id="PF17162"/>
    </source>
</evidence>
<dbReference type="GO" id="GO:0008237">
    <property type="term" value="F:metallopeptidase activity"/>
    <property type="evidence" value="ECO:0007669"/>
    <property type="project" value="UniProtKB-KW"/>
</dbReference>
<gene>
    <name evidence="6" type="ORF">DDZ15_14640</name>
</gene>
<evidence type="ECO:0000313" key="6">
    <source>
        <dbReference type="EMBL" id="PWN05308.1"/>
    </source>
</evidence>
<dbReference type="EMBL" id="QGGB01000010">
    <property type="protein sequence ID" value="PWN05308.1"/>
    <property type="molecule type" value="Genomic_DNA"/>
</dbReference>
<dbReference type="GO" id="GO:0006508">
    <property type="term" value="P:proteolysis"/>
    <property type="evidence" value="ECO:0007669"/>
    <property type="project" value="UniProtKB-KW"/>
</dbReference>
<dbReference type="Proteomes" id="UP000245533">
    <property type="component" value="Unassembled WGS sequence"/>
</dbReference>
<protein>
    <submittedName>
        <fullName evidence="6">Zinc-dependent metalloprotease</fullName>
    </submittedName>
</protein>
<feature type="domain" description="DUF5117" evidence="4">
    <location>
        <begin position="105"/>
        <end position="292"/>
    </location>
</feature>
<dbReference type="OrthoDB" id="9776599at2"/>
<feature type="chain" id="PRO_5016415826" evidence="2">
    <location>
        <begin position="27"/>
        <end position="828"/>
    </location>
</feature>
<dbReference type="InterPro" id="IPR024079">
    <property type="entry name" value="MetalloPept_cat_dom_sf"/>
</dbReference>
<dbReference type="SUPFAM" id="SSF55486">
    <property type="entry name" value="Metalloproteases ('zincins'), catalytic domain"/>
    <property type="match status" value="1"/>
</dbReference>
<dbReference type="AlphaFoldDB" id="A0A316TNF2"/>
<evidence type="ECO:0000259" key="4">
    <source>
        <dbReference type="Pfam" id="PF17148"/>
    </source>
</evidence>
<keyword evidence="6" id="KW-0645">Protease</keyword>
<accession>A0A316TNF2</accession>
<feature type="domain" description="EcxA zinc-binding" evidence="3">
    <location>
        <begin position="426"/>
        <end position="732"/>
    </location>
</feature>
<dbReference type="InterPro" id="IPR034032">
    <property type="entry name" value="Zn_MMP-like_bac"/>
</dbReference>
<keyword evidence="7" id="KW-1185">Reference proteome</keyword>
<dbReference type="Pfam" id="PF17162">
    <property type="entry name" value="DUF5118"/>
    <property type="match status" value="1"/>
</dbReference>
<proteinExistence type="predicted"/>
<evidence type="ECO:0000259" key="3">
    <source>
        <dbReference type="Pfam" id="PF16313"/>
    </source>
</evidence>
<feature type="region of interest" description="Disordered" evidence="1">
    <location>
        <begin position="27"/>
        <end position="48"/>
    </location>
</feature>
<keyword evidence="6" id="KW-0378">Hydrolase</keyword>
<feature type="signal peptide" evidence="2">
    <location>
        <begin position="1"/>
        <end position="26"/>
    </location>
</feature>
<feature type="domain" description="DUF5118" evidence="5">
    <location>
        <begin position="48"/>
        <end position="97"/>
    </location>
</feature>
<dbReference type="CDD" id="cd04276">
    <property type="entry name" value="ZnMc_MMP_like_2"/>
    <property type="match status" value="1"/>
</dbReference>
<evidence type="ECO:0000256" key="1">
    <source>
        <dbReference type="SAM" id="MobiDB-lite"/>
    </source>
</evidence>
<dbReference type="RefSeq" id="WP_109647864.1">
    <property type="nucleotide sequence ID" value="NZ_QGGB01000010.1"/>
</dbReference>
<organism evidence="6 7">
    <name type="scientific">Rhodohalobacter mucosus</name>
    <dbReference type="NCBI Taxonomy" id="2079485"/>
    <lineage>
        <taxon>Bacteria</taxon>
        <taxon>Pseudomonadati</taxon>
        <taxon>Balneolota</taxon>
        <taxon>Balneolia</taxon>
        <taxon>Balneolales</taxon>
        <taxon>Balneolaceae</taxon>
        <taxon>Rhodohalobacter</taxon>
    </lineage>
</organism>
<dbReference type="Pfam" id="PF17148">
    <property type="entry name" value="DUF5117"/>
    <property type="match status" value="1"/>
</dbReference>
<dbReference type="InterPro" id="IPR033413">
    <property type="entry name" value="DUF5117"/>
</dbReference>
<dbReference type="PANTHER" id="PTHR38478:SF1">
    <property type="entry name" value="ZINC DEPENDENT METALLOPROTEASE DOMAIN LIPOPROTEIN"/>
    <property type="match status" value="1"/>
</dbReference>
<dbReference type="PROSITE" id="PS51257">
    <property type="entry name" value="PROKAR_LIPOPROTEIN"/>
    <property type="match status" value="1"/>
</dbReference>
<dbReference type="PANTHER" id="PTHR38478">
    <property type="entry name" value="PEPTIDASE M1A AND M12B"/>
    <property type="match status" value="1"/>
</dbReference>
<name>A0A316TNF2_9BACT</name>
<comment type="caution">
    <text evidence="6">The sequence shown here is derived from an EMBL/GenBank/DDBJ whole genome shotgun (WGS) entry which is preliminary data.</text>
</comment>
<keyword evidence="6" id="KW-0482">Metalloprotease</keyword>
<evidence type="ECO:0000256" key="2">
    <source>
        <dbReference type="SAM" id="SignalP"/>
    </source>
</evidence>